<evidence type="ECO:0000313" key="5">
    <source>
        <dbReference type="Proteomes" id="UP001190700"/>
    </source>
</evidence>
<accession>A0AAE0EUC1</accession>
<evidence type="ECO:0000256" key="2">
    <source>
        <dbReference type="ARBA" id="ARBA00023141"/>
    </source>
</evidence>
<keyword evidence="2" id="KW-0057">Aromatic amino acid biosynthesis</keyword>
<evidence type="ECO:0000313" key="4">
    <source>
        <dbReference type="EMBL" id="KAK3240337.1"/>
    </source>
</evidence>
<proteinExistence type="predicted"/>
<feature type="domain" description="3-dehydroquinate synthase C-terminal" evidence="3">
    <location>
        <begin position="615"/>
        <end position="731"/>
    </location>
</feature>
<name>A0AAE0EUC1_9CHLO</name>
<dbReference type="PANTHER" id="PTHR33563">
    <property type="match status" value="1"/>
</dbReference>
<sequence length="731" mass="75909">MVWESLVLEVAKVTRVEPMGVGDRACVDLACLLEPGEGILVGSFARALFLVHSECMPSDYVASRPFRVNAGPVHSYTSGVGGRTAYLAELRTGSQGYRVGWGRDVVAAGQGYRGGRGGDVVAAGQGCCCGGWAGMSWRWVRDVGRLGQGDVVGGRAGMFWQQGQDVVAVWAGMSCSWGGGMSWWSGQGCCSARGSDVVAAGARMSYAVAGCCGRPGQGCLAAGAGMLYKLGQGYAPRGSGISWQCGAGMSWRPGQGCRQAGSGYRGGWCRNVVTAGTRMSSHGAGDVVVAEAWMLWQPRMSWWPGRDVARRLRQDVMTAGAGMPWWSGQGLGRMSWWPGQRCRGGWGKDVAAVGAGMLGGGWGRDVVAAGAGMSWRLGDVVAAGAGMSGGRAGLMAAGAKDVLGGWGRDVGSWGRDVGGSGKDVVASGQGCRKGRVRDVGWSGDVVVVGVGMLWWPGSDVVAVGGKDVVAAVVTSGSHKADVMAAGAGMSAFGGMDVAGRGRDVGQPGSWMLQRPGQDVGRLWQGCRGGWGRDFVALGQGCRCGWGRDVAAVGSGMSLRLGAGMSWWSGRDVVESGAGMSLRLGQGSRASPWQGICRRLIFGGSVLRAYPIMDARAVTVVDHAGNQRLELVGRVKIERRPMLLIEAETVDGVAHSCLLQNAETVRLIGPGSAPSGPAGHSHVAHDSGREMSDEWAAIPITTLQVGDTVLVHKQVAARHTGIALDGEAIIER</sequence>
<organism evidence="4 5">
    <name type="scientific">Cymbomonas tetramitiformis</name>
    <dbReference type="NCBI Taxonomy" id="36881"/>
    <lineage>
        <taxon>Eukaryota</taxon>
        <taxon>Viridiplantae</taxon>
        <taxon>Chlorophyta</taxon>
        <taxon>Pyramimonadophyceae</taxon>
        <taxon>Pyramimonadales</taxon>
        <taxon>Pyramimonadaceae</taxon>
        <taxon>Cymbomonas</taxon>
    </lineage>
</organism>
<dbReference type="GO" id="GO:0008652">
    <property type="term" value="P:amino acid biosynthetic process"/>
    <property type="evidence" value="ECO:0007669"/>
    <property type="project" value="UniProtKB-KW"/>
</dbReference>
<keyword evidence="1" id="KW-0028">Amino-acid biosynthesis</keyword>
<dbReference type="GO" id="GO:0016491">
    <property type="term" value="F:oxidoreductase activity"/>
    <property type="evidence" value="ECO:0007669"/>
    <property type="project" value="InterPro"/>
</dbReference>
<comment type="caution">
    <text evidence="4">The sequence shown here is derived from an EMBL/GenBank/DDBJ whole genome shotgun (WGS) entry which is preliminary data.</text>
</comment>
<dbReference type="AlphaFoldDB" id="A0AAE0EUC1"/>
<dbReference type="GO" id="GO:0009073">
    <property type="term" value="P:aromatic amino acid family biosynthetic process"/>
    <property type="evidence" value="ECO:0007669"/>
    <property type="project" value="UniProtKB-KW"/>
</dbReference>
<gene>
    <name evidence="4" type="ORF">CYMTET_49817</name>
</gene>
<keyword evidence="5" id="KW-1185">Reference proteome</keyword>
<reference evidence="4 5" key="1">
    <citation type="journal article" date="2015" name="Genome Biol. Evol.">
        <title>Comparative Genomics of a Bacterivorous Green Alga Reveals Evolutionary Causalities and Consequences of Phago-Mixotrophic Mode of Nutrition.</title>
        <authorList>
            <person name="Burns J.A."/>
            <person name="Paasch A."/>
            <person name="Narechania A."/>
            <person name="Kim E."/>
        </authorList>
    </citation>
    <scope>NUCLEOTIDE SEQUENCE [LARGE SCALE GENOMIC DNA]</scope>
    <source>
        <strain evidence="4 5">PLY_AMNH</strain>
    </source>
</reference>
<dbReference type="Proteomes" id="UP001190700">
    <property type="component" value="Unassembled WGS sequence"/>
</dbReference>
<dbReference type="InterPro" id="IPR002812">
    <property type="entry name" value="DHQS"/>
</dbReference>
<feature type="domain" description="3-dehydroquinate synthase C-terminal" evidence="3">
    <location>
        <begin position="11"/>
        <end position="95"/>
    </location>
</feature>
<dbReference type="PANTHER" id="PTHR33563:SF1">
    <property type="entry name" value="3-DEHYDROQUINATE SYNTHASE"/>
    <property type="match status" value="1"/>
</dbReference>
<evidence type="ECO:0000259" key="3">
    <source>
        <dbReference type="Pfam" id="PF26558"/>
    </source>
</evidence>
<dbReference type="EMBL" id="LGRX02033674">
    <property type="protein sequence ID" value="KAK3240337.1"/>
    <property type="molecule type" value="Genomic_DNA"/>
</dbReference>
<dbReference type="InterPro" id="IPR056179">
    <property type="entry name" value="DHQS_C"/>
</dbReference>
<protein>
    <recommendedName>
        <fullName evidence="3">3-dehydroquinate synthase C-terminal domain-containing protein</fullName>
    </recommendedName>
</protein>
<evidence type="ECO:0000256" key="1">
    <source>
        <dbReference type="ARBA" id="ARBA00022605"/>
    </source>
</evidence>
<dbReference type="Pfam" id="PF26558">
    <property type="entry name" value="DHQS_2nd"/>
    <property type="match status" value="2"/>
</dbReference>
<dbReference type="GO" id="GO:0003856">
    <property type="term" value="F:3-dehydroquinate synthase activity"/>
    <property type="evidence" value="ECO:0007669"/>
    <property type="project" value="InterPro"/>
</dbReference>